<evidence type="ECO:0000259" key="6">
    <source>
        <dbReference type="SMART" id="SM00062"/>
    </source>
</evidence>
<dbReference type="Proteomes" id="UP000443070">
    <property type="component" value="Unassembled WGS sequence"/>
</dbReference>
<dbReference type="EMBL" id="WNBM01000002">
    <property type="protein sequence ID" value="MTT75609.1"/>
    <property type="molecule type" value="Genomic_DNA"/>
</dbReference>
<dbReference type="GO" id="GO:0030313">
    <property type="term" value="C:cell envelope"/>
    <property type="evidence" value="ECO:0007669"/>
    <property type="project" value="UniProtKB-SubCell"/>
</dbReference>
<dbReference type="Gene3D" id="3.40.190.10">
    <property type="entry name" value="Periplasmic binding protein-like II"/>
    <property type="match status" value="2"/>
</dbReference>
<dbReference type="PROSITE" id="PS51257">
    <property type="entry name" value="PROKAR_LIPOPROTEIN"/>
    <property type="match status" value="1"/>
</dbReference>
<keyword evidence="9" id="KW-1185">Reference proteome</keyword>
<evidence type="ECO:0000256" key="1">
    <source>
        <dbReference type="ARBA" id="ARBA00004196"/>
    </source>
</evidence>
<evidence type="ECO:0000313" key="7">
    <source>
        <dbReference type="EMBL" id="MTT75609.1"/>
    </source>
</evidence>
<dbReference type="AlphaFoldDB" id="A0A7X2XF65"/>
<comment type="similarity">
    <text evidence="2 4">Belongs to the bacterial solute-binding protein 3 family.</text>
</comment>
<sequence length="255" mass="28844">MKKFLLLAMTLLMALSLVAGCGSDSPKKMVIGLDDNFAPMGFRNEKNEIVGYDIDLAKEACKRAGMEVEFKPIDWASKEAEIKGKRIDAIWNCFTVNPERQEAYTLSKPYMVNAQLVVVPKGSEITKIADLKGKVLAVQDDSTGSYILDRNNELRTSLKDYRKYPDFAAVYMDMDAGRIDAMVVDAVLARYYMVKHPDKYVALEENLGDEVVAVAFRKDDKEYSEKINKALDEMKKDGTMKKISEQWMGVDITKY</sequence>
<evidence type="ECO:0000256" key="4">
    <source>
        <dbReference type="RuleBase" id="RU003744"/>
    </source>
</evidence>
<dbReference type="SMART" id="SM00062">
    <property type="entry name" value="PBPb"/>
    <property type="match status" value="1"/>
</dbReference>
<dbReference type="InterPro" id="IPR018313">
    <property type="entry name" value="SBP_3_CS"/>
</dbReference>
<dbReference type="SUPFAM" id="SSF53850">
    <property type="entry name" value="Periplasmic binding protein-like II"/>
    <property type="match status" value="1"/>
</dbReference>
<dbReference type="PANTHER" id="PTHR35936:SF34">
    <property type="entry name" value="ABC TRANSPORTER EXTRACELLULAR-BINDING PROTEIN YCKB-RELATED"/>
    <property type="match status" value="1"/>
</dbReference>
<evidence type="ECO:0000256" key="5">
    <source>
        <dbReference type="SAM" id="SignalP"/>
    </source>
</evidence>
<comment type="caution">
    <text evidence="7">The sequence shown here is derived from an EMBL/GenBank/DDBJ whole genome shotgun (WGS) entry which is preliminary data.</text>
</comment>
<name>A0A7X2XF65_9FIRM</name>
<organism evidence="7 10">
    <name type="scientific">Phascolarctobacterium faecium</name>
    <dbReference type="NCBI Taxonomy" id="33025"/>
    <lineage>
        <taxon>Bacteria</taxon>
        <taxon>Bacillati</taxon>
        <taxon>Bacillota</taxon>
        <taxon>Negativicutes</taxon>
        <taxon>Acidaminococcales</taxon>
        <taxon>Acidaminococcaceae</taxon>
        <taxon>Phascolarctobacterium</taxon>
    </lineage>
</organism>
<feature type="chain" id="PRO_5038578465" evidence="5">
    <location>
        <begin position="20"/>
        <end position="255"/>
    </location>
</feature>
<evidence type="ECO:0000256" key="3">
    <source>
        <dbReference type="ARBA" id="ARBA00022729"/>
    </source>
</evidence>
<keyword evidence="3 5" id="KW-0732">Signal</keyword>
<dbReference type="EMBL" id="WNBW01000002">
    <property type="protein sequence ID" value="MTU03671.1"/>
    <property type="molecule type" value="Genomic_DNA"/>
</dbReference>
<comment type="subcellular location">
    <subcellularLocation>
        <location evidence="1">Cell envelope</location>
    </subcellularLocation>
</comment>
<proteinExistence type="inferred from homology"/>
<dbReference type="RefSeq" id="WP_046431227.1">
    <property type="nucleotide sequence ID" value="NZ_AP025560.1"/>
</dbReference>
<evidence type="ECO:0000313" key="10">
    <source>
        <dbReference type="Proteomes" id="UP000484547"/>
    </source>
</evidence>
<reference evidence="9 10" key="1">
    <citation type="journal article" date="2019" name="Nat. Med.">
        <title>A library of human gut bacterial isolates paired with longitudinal multiomics data enables mechanistic microbiome research.</title>
        <authorList>
            <person name="Poyet M."/>
            <person name="Groussin M."/>
            <person name="Gibbons S.M."/>
            <person name="Avila-Pacheco J."/>
            <person name="Jiang X."/>
            <person name="Kearney S.M."/>
            <person name="Perrotta A.R."/>
            <person name="Berdy B."/>
            <person name="Zhao S."/>
            <person name="Lieberman T.D."/>
            <person name="Swanson P.K."/>
            <person name="Smith M."/>
            <person name="Roesemann S."/>
            <person name="Alexander J.E."/>
            <person name="Rich S.A."/>
            <person name="Livny J."/>
            <person name="Vlamakis H."/>
            <person name="Clish C."/>
            <person name="Bullock K."/>
            <person name="Deik A."/>
            <person name="Scott J."/>
            <person name="Pierce K.A."/>
            <person name="Xavier R.J."/>
            <person name="Alm E.J."/>
        </authorList>
    </citation>
    <scope>NUCLEOTIDE SEQUENCE [LARGE SCALE GENOMIC DNA]</scope>
    <source>
        <strain evidence="7 10">BIOML-A13</strain>
        <strain evidence="8 9">BIOML-A3</strain>
    </source>
</reference>
<dbReference type="PANTHER" id="PTHR35936">
    <property type="entry name" value="MEMBRANE-BOUND LYTIC MUREIN TRANSGLYCOSYLASE F"/>
    <property type="match status" value="1"/>
</dbReference>
<dbReference type="Proteomes" id="UP000484547">
    <property type="component" value="Unassembled WGS sequence"/>
</dbReference>
<protein>
    <submittedName>
        <fullName evidence="7">Transporter substrate-binding domain-containing protein</fullName>
    </submittedName>
</protein>
<gene>
    <name evidence="7" type="ORF">GMD11_04910</name>
    <name evidence="8" type="ORF">GMD18_04555</name>
</gene>
<dbReference type="CDD" id="cd00996">
    <property type="entry name" value="PBP2_AatB_like"/>
    <property type="match status" value="1"/>
</dbReference>
<feature type="signal peptide" evidence="5">
    <location>
        <begin position="1"/>
        <end position="19"/>
    </location>
</feature>
<evidence type="ECO:0000313" key="9">
    <source>
        <dbReference type="Proteomes" id="UP000443070"/>
    </source>
</evidence>
<feature type="domain" description="Solute-binding protein family 3/N-terminal" evidence="6">
    <location>
        <begin position="28"/>
        <end position="251"/>
    </location>
</feature>
<evidence type="ECO:0000313" key="8">
    <source>
        <dbReference type="EMBL" id="MTU03671.1"/>
    </source>
</evidence>
<dbReference type="InterPro" id="IPR001638">
    <property type="entry name" value="Solute-binding_3/MltF_N"/>
</dbReference>
<dbReference type="OrthoDB" id="9775197at2"/>
<evidence type="ECO:0000256" key="2">
    <source>
        <dbReference type="ARBA" id="ARBA00010333"/>
    </source>
</evidence>
<dbReference type="Pfam" id="PF00497">
    <property type="entry name" value="SBP_bac_3"/>
    <property type="match status" value="1"/>
</dbReference>
<accession>A0A7X2XF65</accession>
<dbReference type="PROSITE" id="PS01039">
    <property type="entry name" value="SBP_BACTERIAL_3"/>
    <property type="match status" value="1"/>
</dbReference>